<name>A0A0W4ZDP4_PNEC8</name>
<dbReference type="SUPFAM" id="SSF56219">
    <property type="entry name" value="DNase I-like"/>
    <property type="match status" value="1"/>
</dbReference>
<dbReference type="GO" id="GO:0005783">
    <property type="term" value="C:endoplasmic reticulum"/>
    <property type="evidence" value="ECO:0007669"/>
    <property type="project" value="EnsemblFungi"/>
</dbReference>
<evidence type="ECO:0000259" key="14">
    <source>
        <dbReference type="Pfam" id="PF03372"/>
    </source>
</evidence>
<evidence type="ECO:0000256" key="2">
    <source>
        <dbReference type="ARBA" id="ARBA00004760"/>
    </source>
</evidence>
<dbReference type="Gene3D" id="3.60.10.10">
    <property type="entry name" value="Endonuclease/exonuclease/phosphatase"/>
    <property type="match status" value="1"/>
</dbReference>
<dbReference type="GO" id="GO:0000324">
    <property type="term" value="C:fungal-type vacuole"/>
    <property type="evidence" value="ECO:0007669"/>
    <property type="project" value="EnsemblFungi"/>
</dbReference>
<organism evidence="15 16">
    <name type="scientific">Pneumocystis carinii (strain B80)</name>
    <name type="common">Rat pneumocystis pneumonia agent</name>
    <name type="synonym">Pneumocystis carinii f. sp. carinii</name>
    <dbReference type="NCBI Taxonomy" id="1408658"/>
    <lineage>
        <taxon>Eukaryota</taxon>
        <taxon>Fungi</taxon>
        <taxon>Dikarya</taxon>
        <taxon>Ascomycota</taxon>
        <taxon>Taphrinomycotina</taxon>
        <taxon>Pneumocystomycetes</taxon>
        <taxon>Pneumocystaceae</taxon>
        <taxon>Pneumocystis</taxon>
    </lineage>
</organism>
<sequence length="404" mass="47287">MSKEIRILSLNCWGLKYISNYRKERLDFISKRIASEDYDIVGLQEVWVYSDYENMRNNTKHKLPYGKFYFSGIFGSGLVILSKFPIESTSMYKYSLNGRPGAFYHGDWYVGKGVAMATLLMPNGKKIEFFNTHLHASYGGENDEYLCHRISQAWEISKLILSAFTAGKITIIVGDFNSKPDSIIYKIISFNGSISDSWNINIDQNQYNKKTLNQEKTIEKLCFTCDSPINTWRMKKWKKSPGKCEAKRLDYIFIDTSWFIVKYVKLAFTEIIPSLNCSYSDHFGIDALIELMNSPNNSNPNKLKIEDLEIIQQEFNNHINQIKKYSYLKAIYFFISIIIIIGLHISVFWSHNIYITFLLFFINTIIFLTCIFSLLELIFIWWELRTLLEFQQEISLVKHSILFN</sequence>
<keyword evidence="6" id="KW-0479">Metal-binding</keyword>
<evidence type="ECO:0000256" key="1">
    <source>
        <dbReference type="ARBA" id="ARBA00004141"/>
    </source>
</evidence>
<keyword evidence="11" id="KW-0443">Lipid metabolism</keyword>
<dbReference type="OrthoDB" id="387657at2759"/>
<dbReference type="PANTHER" id="PTHR16320:SF24">
    <property type="entry name" value="PHOSPHODIESTERASE, PUTATIVE-RELATED"/>
    <property type="match status" value="1"/>
</dbReference>
<evidence type="ECO:0000256" key="7">
    <source>
        <dbReference type="ARBA" id="ARBA00022801"/>
    </source>
</evidence>
<dbReference type="Pfam" id="PF03372">
    <property type="entry name" value="Exo_endo_phos"/>
    <property type="match status" value="1"/>
</dbReference>
<evidence type="ECO:0000256" key="12">
    <source>
        <dbReference type="ARBA" id="ARBA00023136"/>
    </source>
</evidence>
<keyword evidence="10 13" id="KW-1133">Transmembrane helix</keyword>
<dbReference type="GO" id="GO:0046872">
    <property type="term" value="F:metal ion binding"/>
    <property type="evidence" value="ECO:0007669"/>
    <property type="project" value="UniProtKB-KW"/>
</dbReference>
<proteinExistence type="inferred from homology"/>
<protein>
    <recommendedName>
        <fullName evidence="14">Endonuclease/exonuclease/phosphatase domain-containing protein</fullName>
    </recommendedName>
</protein>
<evidence type="ECO:0000256" key="10">
    <source>
        <dbReference type="ARBA" id="ARBA00022989"/>
    </source>
</evidence>
<dbReference type="GO" id="GO:0052714">
    <property type="term" value="F:mannosyl-inositol phosphorylceramide phospholipase activity"/>
    <property type="evidence" value="ECO:0007669"/>
    <property type="project" value="EnsemblFungi"/>
</dbReference>
<comment type="subcellular location">
    <subcellularLocation>
        <location evidence="1">Membrane</location>
        <topology evidence="1">Multi-pass membrane protein</topology>
    </subcellularLocation>
</comment>
<comment type="caution">
    <text evidence="15">The sequence shown here is derived from an EMBL/GenBank/DDBJ whole genome shotgun (WGS) entry which is preliminary data.</text>
</comment>
<dbReference type="InterPro" id="IPR005135">
    <property type="entry name" value="Endo/exonuclease/phosphatase"/>
</dbReference>
<keyword evidence="12 13" id="KW-0472">Membrane</keyword>
<feature type="transmembrane region" description="Helical" evidence="13">
    <location>
        <begin position="330"/>
        <end position="349"/>
    </location>
</feature>
<evidence type="ECO:0000256" key="11">
    <source>
        <dbReference type="ARBA" id="ARBA00023098"/>
    </source>
</evidence>
<dbReference type="GO" id="GO:0005741">
    <property type="term" value="C:mitochondrial outer membrane"/>
    <property type="evidence" value="ECO:0007669"/>
    <property type="project" value="EnsemblFungi"/>
</dbReference>
<dbReference type="GO" id="GO:0046513">
    <property type="term" value="P:ceramide biosynthetic process"/>
    <property type="evidence" value="ECO:0007669"/>
    <property type="project" value="EnsemblFungi"/>
</dbReference>
<evidence type="ECO:0000256" key="6">
    <source>
        <dbReference type="ARBA" id="ARBA00022723"/>
    </source>
</evidence>
<comment type="similarity">
    <text evidence="4">Belongs to the neutral sphingomyelinase family.</text>
</comment>
<dbReference type="PANTHER" id="PTHR16320">
    <property type="entry name" value="SPHINGOMYELINASE FAMILY MEMBER"/>
    <property type="match status" value="1"/>
</dbReference>
<gene>
    <name evidence="15" type="ORF">T552_04191</name>
</gene>
<dbReference type="RefSeq" id="XP_018224887.1">
    <property type="nucleotide sequence ID" value="XM_018372242.1"/>
</dbReference>
<evidence type="ECO:0000256" key="5">
    <source>
        <dbReference type="ARBA" id="ARBA00022692"/>
    </source>
</evidence>
<evidence type="ECO:0000313" key="16">
    <source>
        <dbReference type="Proteomes" id="UP000054454"/>
    </source>
</evidence>
<feature type="domain" description="Endonuclease/exonuclease/phosphatase" evidence="14">
    <location>
        <begin position="8"/>
        <end position="282"/>
    </location>
</feature>
<dbReference type="VEuPathDB" id="FungiDB:T552_04191"/>
<evidence type="ECO:0000256" key="3">
    <source>
        <dbReference type="ARBA" id="ARBA00004991"/>
    </source>
</evidence>
<dbReference type="GO" id="GO:0030149">
    <property type="term" value="P:sphingolipid catabolic process"/>
    <property type="evidence" value="ECO:0007669"/>
    <property type="project" value="EnsemblFungi"/>
</dbReference>
<dbReference type="GO" id="GO:0090266">
    <property type="term" value="P:regulation of mitotic cell cycle spindle assembly checkpoint"/>
    <property type="evidence" value="ECO:0007669"/>
    <property type="project" value="EnsemblFungi"/>
</dbReference>
<keyword evidence="8" id="KW-0460">Magnesium</keyword>
<evidence type="ECO:0000256" key="9">
    <source>
        <dbReference type="ARBA" id="ARBA00022919"/>
    </source>
</evidence>
<dbReference type="GO" id="GO:0004767">
    <property type="term" value="F:sphingomyelin phosphodiesterase activity"/>
    <property type="evidence" value="ECO:0007669"/>
    <property type="project" value="InterPro"/>
</dbReference>
<comment type="pathway">
    <text evidence="3">Sphingolipid metabolism.</text>
</comment>
<comment type="pathway">
    <text evidence="2">Lipid metabolism; sphingolipid metabolism.</text>
</comment>
<dbReference type="GO" id="GO:0071944">
    <property type="term" value="C:cell periphery"/>
    <property type="evidence" value="ECO:0007669"/>
    <property type="project" value="EnsemblFungi"/>
</dbReference>
<dbReference type="GO" id="GO:0072711">
    <property type="term" value="P:cellular response to hydroxyurea"/>
    <property type="evidence" value="ECO:0007669"/>
    <property type="project" value="EnsemblFungi"/>
</dbReference>
<keyword evidence="5 13" id="KW-0812">Transmembrane</keyword>
<evidence type="ECO:0000256" key="13">
    <source>
        <dbReference type="SAM" id="Phobius"/>
    </source>
</evidence>
<dbReference type="AlphaFoldDB" id="A0A0W4ZDP4"/>
<dbReference type="GeneID" id="28938445"/>
<dbReference type="InterPro" id="IPR038772">
    <property type="entry name" value="Sph/SMPD2-like"/>
</dbReference>
<keyword evidence="7" id="KW-0378">Hydrolase</keyword>
<evidence type="ECO:0000256" key="4">
    <source>
        <dbReference type="ARBA" id="ARBA00006335"/>
    </source>
</evidence>
<dbReference type="EMBL" id="LFVZ01000013">
    <property type="protein sequence ID" value="KTW26439.1"/>
    <property type="molecule type" value="Genomic_DNA"/>
</dbReference>
<dbReference type="Proteomes" id="UP000054454">
    <property type="component" value="Unassembled WGS sequence"/>
</dbReference>
<evidence type="ECO:0000256" key="8">
    <source>
        <dbReference type="ARBA" id="ARBA00022842"/>
    </source>
</evidence>
<feature type="transmembrane region" description="Helical" evidence="13">
    <location>
        <begin position="355"/>
        <end position="382"/>
    </location>
</feature>
<reference evidence="16" key="1">
    <citation type="journal article" date="2016" name="Nat. Commun.">
        <title>Genome analysis of three Pneumocystis species reveals adaptation mechanisms to life exclusively in mammalian hosts.</title>
        <authorList>
            <person name="Ma L."/>
            <person name="Chen Z."/>
            <person name="Huang D.W."/>
            <person name="Kutty G."/>
            <person name="Ishihara M."/>
            <person name="Wang H."/>
            <person name="Abouelleil A."/>
            <person name="Bishop L."/>
            <person name="Davey E."/>
            <person name="Deng R."/>
            <person name="Deng X."/>
            <person name="Fan L."/>
            <person name="Fantoni G."/>
            <person name="Fitzgerald M."/>
            <person name="Gogineni E."/>
            <person name="Goldberg J.M."/>
            <person name="Handley G."/>
            <person name="Hu X."/>
            <person name="Huber C."/>
            <person name="Jiao X."/>
            <person name="Jones K."/>
            <person name="Levin J.Z."/>
            <person name="Liu Y."/>
            <person name="Macdonald P."/>
            <person name="Melnikov A."/>
            <person name="Raley C."/>
            <person name="Sassi M."/>
            <person name="Sherman B.T."/>
            <person name="Song X."/>
            <person name="Sykes S."/>
            <person name="Tran B."/>
            <person name="Walsh L."/>
            <person name="Xia Y."/>
            <person name="Yang J."/>
            <person name="Young S."/>
            <person name="Zeng Q."/>
            <person name="Zheng X."/>
            <person name="Stephens R."/>
            <person name="Nusbaum C."/>
            <person name="Birren B.W."/>
            <person name="Azadi P."/>
            <person name="Lempicki R.A."/>
            <person name="Cuomo C.A."/>
            <person name="Kovacs J.A."/>
        </authorList>
    </citation>
    <scope>NUCLEOTIDE SEQUENCE [LARGE SCALE GENOMIC DNA]</scope>
    <source>
        <strain evidence="16">B80</strain>
    </source>
</reference>
<dbReference type="InterPro" id="IPR036691">
    <property type="entry name" value="Endo/exonu/phosph_ase_sf"/>
</dbReference>
<evidence type="ECO:0000313" key="15">
    <source>
        <dbReference type="EMBL" id="KTW26439.1"/>
    </source>
</evidence>
<accession>A0A0W4ZDP4</accession>
<keyword evidence="9" id="KW-0746">Sphingolipid metabolism</keyword>
<keyword evidence="16" id="KW-1185">Reference proteome</keyword>